<evidence type="ECO:0000256" key="10">
    <source>
        <dbReference type="ARBA" id="ARBA00023163"/>
    </source>
</evidence>
<dbReference type="OrthoDB" id="6932641at2759"/>
<evidence type="ECO:0000256" key="8">
    <source>
        <dbReference type="ARBA" id="ARBA00022853"/>
    </source>
</evidence>
<dbReference type="InterPro" id="IPR013178">
    <property type="entry name" value="Histone_AcTrfase_Rtt109/CBP"/>
</dbReference>
<evidence type="ECO:0000256" key="12">
    <source>
        <dbReference type="ARBA" id="ARBA00048017"/>
    </source>
</evidence>
<organism evidence="16 17">
    <name type="scientific">Bicyclus anynana</name>
    <name type="common">Squinting bush brown butterfly</name>
    <dbReference type="NCBI Taxonomy" id="110368"/>
    <lineage>
        <taxon>Eukaryota</taxon>
        <taxon>Metazoa</taxon>
        <taxon>Ecdysozoa</taxon>
        <taxon>Arthropoda</taxon>
        <taxon>Hexapoda</taxon>
        <taxon>Insecta</taxon>
        <taxon>Pterygota</taxon>
        <taxon>Neoptera</taxon>
        <taxon>Endopterygota</taxon>
        <taxon>Lepidoptera</taxon>
        <taxon>Glossata</taxon>
        <taxon>Ditrysia</taxon>
        <taxon>Papilionoidea</taxon>
        <taxon>Nymphalidae</taxon>
        <taxon>Satyrinae</taxon>
        <taxon>Satyrini</taxon>
        <taxon>Mycalesina</taxon>
        <taxon>Bicyclus</taxon>
    </lineage>
</organism>
<feature type="region of interest" description="Disordered" evidence="14">
    <location>
        <begin position="26"/>
        <end position="49"/>
    </location>
</feature>
<dbReference type="RefSeq" id="XP_023939221.1">
    <property type="nucleotide sequence ID" value="XM_024083453.2"/>
</dbReference>
<dbReference type="PROSITE" id="PS50134">
    <property type="entry name" value="ZF_TAZ"/>
    <property type="match status" value="1"/>
</dbReference>
<dbReference type="SUPFAM" id="SSF69125">
    <property type="entry name" value="Nuclear receptor coactivator interlocking domain"/>
    <property type="match status" value="1"/>
</dbReference>
<dbReference type="EC" id="2.3.1.48" evidence="2"/>
<reference evidence="17" key="1">
    <citation type="submission" date="2025-08" db="UniProtKB">
        <authorList>
            <consortium name="RefSeq"/>
        </authorList>
    </citation>
    <scope>IDENTIFICATION</scope>
</reference>
<dbReference type="Gene3D" id="1.20.1020.10">
    <property type="entry name" value="TAZ domain"/>
    <property type="match status" value="1"/>
</dbReference>
<keyword evidence="11" id="KW-0539">Nucleus</keyword>
<evidence type="ECO:0000256" key="4">
    <source>
        <dbReference type="ARBA" id="ARBA00022723"/>
    </source>
</evidence>
<dbReference type="SMART" id="SM00551">
    <property type="entry name" value="ZnF_TAZ"/>
    <property type="match status" value="1"/>
</dbReference>
<accession>A0A6J1N859</accession>
<dbReference type="GO" id="GO:0008270">
    <property type="term" value="F:zinc ion binding"/>
    <property type="evidence" value="ECO:0007669"/>
    <property type="project" value="UniProtKB-KW"/>
</dbReference>
<evidence type="ECO:0000313" key="17">
    <source>
        <dbReference type="RefSeq" id="XP_023939221.1"/>
    </source>
</evidence>
<feature type="compositionally biased region" description="Low complexity" evidence="14">
    <location>
        <begin position="68"/>
        <end position="79"/>
    </location>
</feature>
<evidence type="ECO:0000256" key="11">
    <source>
        <dbReference type="ARBA" id="ARBA00023242"/>
    </source>
</evidence>
<dbReference type="InterPro" id="IPR009110">
    <property type="entry name" value="Nuc_rcpt_coact"/>
</dbReference>
<dbReference type="CDD" id="cd20910">
    <property type="entry name" value="NCBD_CREBBP-p300_like"/>
    <property type="match status" value="1"/>
</dbReference>
<dbReference type="Proteomes" id="UP001652582">
    <property type="component" value="Chromosome 6"/>
</dbReference>
<dbReference type="SUPFAM" id="SSF57933">
    <property type="entry name" value="TAZ domain"/>
    <property type="match status" value="1"/>
</dbReference>
<name>A0A6J1N859_BICAN</name>
<comment type="subcellular location">
    <subcellularLocation>
        <location evidence="1">Nucleus</location>
    </subcellularLocation>
</comment>
<keyword evidence="16" id="KW-1185">Reference proteome</keyword>
<evidence type="ECO:0000256" key="6">
    <source>
        <dbReference type="ARBA" id="ARBA00022771"/>
    </source>
</evidence>
<evidence type="ECO:0000259" key="15">
    <source>
        <dbReference type="PROSITE" id="PS50134"/>
    </source>
</evidence>
<proteinExistence type="predicted"/>
<feature type="domain" description="TAZ-type" evidence="15">
    <location>
        <begin position="177"/>
        <end position="264"/>
    </location>
</feature>
<dbReference type="GO" id="GO:0005667">
    <property type="term" value="C:transcription regulator complex"/>
    <property type="evidence" value="ECO:0007669"/>
    <property type="project" value="TreeGrafter"/>
</dbReference>
<dbReference type="InterPro" id="IPR000197">
    <property type="entry name" value="Znf_TAZ"/>
</dbReference>
<evidence type="ECO:0000256" key="14">
    <source>
        <dbReference type="SAM" id="MobiDB-lite"/>
    </source>
</evidence>
<dbReference type="AlphaFoldDB" id="A0A6J1N859"/>
<evidence type="ECO:0000256" key="9">
    <source>
        <dbReference type="ARBA" id="ARBA00023015"/>
    </source>
</evidence>
<evidence type="ECO:0000256" key="3">
    <source>
        <dbReference type="ARBA" id="ARBA00022679"/>
    </source>
</evidence>
<keyword evidence="8" id="KW-0156">Chromatin regulator</keyword>
<dbReference type="InterPro" id="IPR035898">
    <property type="entry name" value="TAZ_dom_sf"/>
</dbReference>
<keyword evidence="3" id="KW-0808">Transferase</keyword>
<dbReference type="InterPro" id="IPR014744">
    <property type="entry name" value="Nuc_rcpt_coact_CREBbp"/>
</dbReference>
<feature type="zinc finger region" description="TAZ-type" evidence="13">
    <location>
        <begin position="177"/>
        <end position="264"/>
    </location>
</feature>
<dbReference type="Pfam" id="PF09030">
    <property type="entry name" value="Creb_binding"/>
    <property type="match status" value="1"/>
</dbReference>
<dbReference type="GO" id="GO:0000123">
    <property type="term" value="C:histone acetyltransferase complex"/>
    <property type="evidence" value="ECO:0007669"/>
    <property type="project" value="InterPro"/>
</dbReference>
<evidence type="ECO:0000256" key="5">
    <source>
        <dbReference type="ARBA" id="ARBA00022737"/>
    </source>
</evidence>
<dbReference type="GeneID" id="112046706"/>
<keyword evidence="5" id="KW-0677">Repeat</keyword>
<dbReference type="GO" id="GO:0003713">
    <property type="term" value="F:transcription coactivator activity"/>
    <property type="evidence" value="ECO:0007669"/>
    <property type="project" value="InterPro"/>
</dbReference>
<evidence type="ECO:0000256" key="13">
    <source>
        <dbReference type="PROSITE-ProRule" id="PRU00203"/>
    </source>
</evidence>
<keyword evidence="4 13" id="KW-0479">Metal-binding</keyword>
<dbReference type="GO" id="GO:0031490">
    <property type="term" value="F:chromatin DNA binding"/>
    <property type="evidence" value="ECO:0007669"/>
    <property type="project" value="TreeGrafter"/>
</dbReference>
<protein>
    <recommendedName>
        <fullName evidence="2">histone acetyltransferase</fullName>
        <ecNumber evidence="2">2.3.1.48</ecNumber>
    </recommendedName>
</protein>
<dbReference type="GO" id="GO:0005634">
    <property type="term" value="C:nucleus"/>
    <property type="evidence" value="ECO:0007669"/>
    <property type="project" value="UniProtKB-SubCell"/>
</dbReference>
<keyword evidence="6 13" id="KW-0863">Zinc-finger</keyword>
<dbReference type="GO" id="GO:0045944">
    <property type="term" value="P:positive regulation of transcription by RNA polymerase II"/>
    <property type="evidence" value="ECO:0007669"/>
    <property type="project" value="TreeGrafter"/>
</dbReference>
<dbReference type="PANTHER" id="PTHR13808:SF1">
    <property type="entry name" value="HISTONE ACETYLTRANSFERASE"/>
    <property type="match status" value="1"/>
</dbReference>
<keyword evidence="9" id="KW-0805">Transcription regulation</keyword>
<comment type="catalytic activity">
    <reaction evidence="12">
        <text>L-lysyl-[protein] + acetyl-CoA = N(6)-acetyl-L-lysyl-[protein] + CoA + H(+)</text>
        <dbReference type="Rhea" id="RHEA:45948"/>
        <dbReference type="Rhea" id="RHEA-COMP:9752"/>
        <dbReference type="Rhea" id="RHEA-COMP:10731"/>
        <dbReference type="ChEBI" id="CHEBI:15378"/>
        <dbReference type="ChEBI" id="CHEBI:29969"/>
        <dbReference type="ChEBI" id="CHEBI:57287"/>
        <dbReference type="ChEBI" id="CHEBI:57288"/>
        <dbReference type="ChEBI" id="CHEBI:61930"/>
        <dbReference type="EC" id="2.3.1.48"/>
    </reaction>
</comment>
<dbReference type="Gene3D" id="1.10.1630.10">
    <property type="entry name" value="Nuclear receptor coactivator, CREB-bp-like, interlocking domain"/>
    <property type="match status" value="1"/>
</dbReference>
<dbReference type="Pfam" id="PF02135">
    <property type="entry name" value="zf-TAZ"/>
    <property type="match status" value="1"/>
</dbReference>
<evidence type="ECO:0000256" key="1">
    <source>
        <dbReference type="ARBA" id="ARBA00004123"/>
    </source>
</evidence>
<sequence>MKRTTRSSTARSGSIKRPAFEQQVAGNLGNMKRTTRSSTARSGSTKRTAFEQQVTLAGNMVNMKRTTRSSTARSGSTKRTAFEQQRQGAPMHQKALAQLMATLRSPSSHQQQVMLQILRSNPPLMEIFIKQRTKEYLTTVAGNLGNMEGTTTRHHHLGTTAVTSPACSGGTDRAAFEQRAQELIRQRLVLLLHAHQCQRRESQANGETWQCRLPQCQIIKPVLNHLKSCQAGNECTVTHCSSSRQVFSHWKHCNKNDCPVCEPLNFIFLFIFYSITGA</sequence>
<feature type="compositionally biased region" description="Low complexity" evidence="14">
    <location>
        <begin position="36"/>
        <end position="47"/>
    </location>
</feature>
<evidence type="ECO:0000256" key="2">
    <source>
        <dbReference type="ARBA" id="ARBA00013184"/>
    </source>
</evidence>
<dbReference type="KEGG" id="bany:112046706"/>
<dbReference type="InterPro" id="IPR037073">
    <property type="entry name" value="Nuc_rcpt_coact_CREBbp_sf"/>
</dbReference>
<keyword evidence="10" id="KW-0804">Transcription</keyword>
<evidence type="ECO:0000256" key="7">
    <source>
        <dbReference type="ARBA" id="ARBA00022833"/>
    </source>
</evidence>
<dbReference type="GO" id="GO:0004402">
    <property type="term" value="F:histone acetyltransferase activity"/>
    <property type="evidence" value="ECO:0007669"/>
    <property type="project" value="InterPro"/>
</dbReference>
<gene>
    <name evidence="17" type="primary">LOC112046706</name>
</gene>
<keyword evidence="7 13" id="KW-0862">Zinc</keyword>
<dbReference type="PANTHER" id="PTHR13808">
    <property type="entry name" value="CBP/P300-RELATED"/>
    <property type="match status" value="1"/>
</dbReference>
<feature type="region of interest" description="Disordered" evidence="14">
    <location>
        <begin position="63"/>
        <end position="90"/>
    </location>
</feature>
<evidence type="ECO:0000313" key="16">
    <source>
        <dbReference type="Proteomes" id="UP001652582"/>
    </source>
</evidence>